<sequence length="210" mass="23312">MTLSERARIFATQAHADAGQKRKFTDEPYIVHPAAVVELLMSANPSEEMIAAAWLHDVVEDTGVTLAAIGALFGPRVEQYVEMLTDVRTHSSGGERIERKNANLRHSAQAHPSAQTIKLCDLIDNARCVVERDPLFARDYLLEMKRLLTVMTAGDAALYARALKVCDDGIARLHRQLGNDAWFIQGWARYEQHTPLSAVTGWSGTELSGW</sequence>
<dbReference type="Proteomes" id="UP000271603">
    <property type="component" value="Chromosome"/>
</dbReference>
<dbReference type="PANTHER" id="PTHR46246:SF1">
    <property type="entry name" value="GUANOSINE-3',5'-BIS(DIPHOSPHATE) 3'-PYROPHOSPHOHYDROLASE MESH1"/>
    <property type="match status" value="1"/>
</dbReference>
<organism evidence="2 3">
    <name type="scientific">Serratia rubidaea</name>
    <name type="common">Serratia marinorubra</name>
    <dbReference type="NCBI Taxonomy" id="61652"/>
    <lineage>
        <taxon>Bacteria</taxon>
        <taxon>Pseudomonadati</taxon>
        <taxon>Pseudomonadota</taxon>
        <taxon>Gammaproteobacteria</taxon>
        <taxon>Enterobacterales</taxon>
        <taxon>Yersiniaceae</taxon>
        <taxon>Serratia</taxon>
    </lineage>
</organism>
<proteinExistence type="predicted"/>
<keyword evidence="2" id="KW-0808">Transferase</keyword>
<protein>
    <submittedName>
        <fullName evidence="2">GTP pyrophosphokinase rsh</fullName>
        <ecNumber evidence="2">2.7.6.5</ecNumber>
    </submittedName>
</protein>
<dbReference type="Gene3D" id="1.10.3210.10">
    <property type="entry name" value="Hypothetical protein af1432"/>
    <property type="match status" value="1"/>
</dbReference>
<dbReference type="InterPro" id="IPR052194">
    <property type="entry name" value="MESH1"/>
</dbReference>
<dbReference type="GO" id="GO:0008728">
    <property type="term" value="F:GTP diphosphokinase activity"/>
    <property type="evidence" value="ECO:0007669"/>
    <property type="project" value="UniProtKB-EC"/>
</dbReference>
<dbReference type="AlphaFoldDB" id="A0A3S4H2W8"/>
<evidence type="ECO:0000313" key="2">
    <source>
        <dbReference type="EMBL" id="VEA68275.1"/>
    </source>
</evidence>
<reference evidence="2 3" key="1">
    <citation type="submission" date="2018-12" db="EMBL/GenBank/DDBJ databases">
        <authorList>
            <consortium name="Pathogen Informatics"/>
        </authorList>
    </citation>
    <scope>NUCLEOTIDE SEQUENCE [LARGE SCALE GENOMIC DNA]</scope>
    <source>
        <strain evidence="2 3">NCTC9419</strain>
    </source>
</reference>
<dbReference type="GO" id="GO:0016301">
    <property type="term" value="F:kinase activity"/>
    <property type="evidence" value="ECO:0007669"/>
    <property type="project" value="UniProtKB-KW"/>
</dbReference>
<dbReference type="EMBL" id="LR134155">
    <property type="protein sequence ID" value="VEA68275.1"/>
    <property type="molecule type" value="Genomic_DNA"/>
</dbReference>
<dbReference type="EC" id="2.7.6.5" evidence="2"/>
<keyword evidence="2" id="KW-0418">Kinase</keyword>
<gene>
    <name evidence="2" type="primary">rsh</name>
    <name evidence="2" type="ORF">NCTC9419_00355</name>
</gene>
<name>A0A3S4H2W8_SERRU</name>
<dbReference type="SUPFAM" id="SSF109604">
    <property type="entry name" value="HD-domain/PDEase-like"/>
    <property type="match status" value="1"/>
</dbReference>
<dbReference type="PANTHER" id="PTHR46246">
    <property type="entry name" value="GUANOSINE-3',5'-BIS(DIPHOSPHATE) 3'-PYROPHOSPHOHYDROLASE MESH1"/>
    <property type="match status" value="1"/>
</dbReference>
<evidence type="ECO:0000313" key="3">
    <source>
        <dbReference type="Proteomes" id="UP000271603"/>
    </source>
</evidence>
<evidence type="ECO:0000259" key="1">
    <source>
        <dbReference type="SMART" id="SM00471"/>
    </source>
</evidence>
<accession>A0A3S4H2W8</accession>
<dbReference type="InterPro" id="IPR003607">
    <property type="entry name" value="HD/PDEase_dom"/>
</dbReference>
<dbReference type="GO" id="GO:0008893">
    <property type="term" value="F:guanosine-3',5'-bis(diphosphate) 3'-diphosphatase activity"/>
    <property type="evidence" value="ECO:0007669"/>
    <property type="project" value="TreeGrafter"/>
</dbReference>
<dbReference type="SMART" id="SM00471">
    <property type="entry name" value="HDc"/>
    <property type="match status" value="1"/>
</dbReference>
<feature type="domain" description="HD/PDEase" evidence="1">
    <location>
        <begin position="25"/>
        <end position="135"/>
    </location>
</feature>
<dbReference type="Pfam" id="PF13328">
    <property type="entry name" value="HD_4"/>
    <property type="match status" value="1"/>
</dbReference>